<comment type="caution">
    <text evidence="1">The sequence shown here is derived from an EMBL/GenBank/DDBJ whole genome shotgun (WGS) entry which is preliminary data.</text>
</comment>
<evidence type="ECO:0000313" key="2">
    <source>
        <dbReference type="Proteomes" id="UP000572670"/>
    </source>
</evidence>
<gene>
    <name evidence="1" type="ORF">HDA34_001398</name>
</gene>
<dbReference type="EMBL" id="JACJIK010000001">
    <property type="protein sequence ID" value="MBA9059691.1"/>
    <property type="molecule type" value="Genomic_DNA"/>
</dbReference>
<organism evidence="1 2">
    <name type="scientific">Micrococcus yunnanensis</name>
    <dbReference type="NCBI Taxonomy" id="566027"/>
    <lineage>
        <taxon>Bacteria</taxon>
        <taxon>Bacillati</taxon>
        <taxon>Actinomycetota</taxon>
        <taxon>Actinomycetes</taxon>
        <taxon>Micrococcales</taxon>
        <taxon>Micrococcaceae</taxon>
        <taxon>Micrococcus</taxon>
    </lineage>
</organism>
<name>A0ABR6D0V5_9MICC</name>
<accession>A0ABR6D0V5</accession>
<dbReference type="InterPro" id="IPR048868">
    <property type="entry name" value="OGG-like_put"/>
</dbReference>
<dbReference type="Pfam" id="PF21790">
    <property type="entry name" value="OGG"/>
    <property type="match status" value="1"/>
</dbReference>
<dbReference type="RefSeq" id="WP_131661463.1">
    <property type="nucleotide sequence ID" value="NZ_BAAAYW010000012.1"/>
</dbReference>
<dbReference type="Proteomes" id="UP000572670">
    <property type="component" value="Unassembled WGS sequence"/>
</dbReference>
<evidence type="ECO:0000313" key="1">
    <source>
        <dbReference type="EMBL" id="MBA9059691.1"/>
    </source>
</evidence>
<reference evidence="1 2" key="1">
    <citation type="submission" date="2020-08" db="EMBL/GenBank/DDBJ databases">
        <title>Sequencing the genomes of 1000 actinobacteria strains.</title>
        <authorList>
            <person name="Klenk H.-P."/>
        </authorList>
    </citation>
    <scope>NUCLEOTIDE SEQUENCE [LARGE SCALE GENOMIC DNA]</scope>
    <source>
        <strain evidence="1 2">DSM 21948</strain>
    </source>
</reference>
<sequence length="288" mass="31657">MTSTPAAAVPPALQRSFDAWAAAGRPADEPTRWSFDHWTAHVPDLPACLECEPLTRAVVTGYAAKVTAEDRAVQRDAFIAAMVWGYGRVGYGPSRVERIMAQPGFEEQLADVTRITLEQGGPAAFEHIRQQRKSGVGCLKHLGAAFGTKYLYFLTKAHRESDIAPVLDSVVRAWFAEHVKDVDVRIGGGWTYPDRYRTYVTTMQAWGEELKIPADDVERLIFLQQQDATQEPWRASWSSAAADPEAGELLEALRLALADLGAGDDAEPHLQALEDVIADAEDRAPDEA</sequence>
<protein>
    <submittedName>
        <fullName evidence="1">Uncharacterized protein</fullName>
    </submittedName>
</protein>
<keyword evidence="2" id="KW-1185">Reference proteome</keyword>
<proteinExistence type="predicted"/>
<dbReference type="GeneID" id="93363750"/>